<dbReference type="EMBL" id="UIVT01000002">
    <property type="protein sequence ID" value="SVP91857.1"/>
    <property type="molecule type" value="Genomic_DNA"/>
</dbReference>
<dbReference type="AlphaFoldDB" id="A0A3B0MP03"/>
<feature type="chain" id="PRO_5033366875" description="SfiI-subtelomeric related protein family member" evidence="1">
    <location>
        <begin position="25"/>
        <end position="253"/>
    </location>
</feature>
<gene>
    <name evidence="2" type="ORF">TAT_000196600</name>
    <name evidence="3" type="ORF">TAV_000196900</name>
</gene>
<dbReference type="Pfam" id="PF04385">
    <property type="entry name" value="FAINT"/>
    <property type="match status" value="1"/>
</dbReference>
<feature type="signal peptide" evidence="1">
    <location>
        <begin position="1"/>
        <end position="24"/>
    </location>
</feature>
<organism evidence="2">
    <name type="scientific">Theileria annulata</name>
    <dbReference type="NCBI Taxonomy" id="5874"/>
    <lineage>
        <taxon>Eukaryota</taxon>
        <taxon>Sar</taxon>
        <taxon>Alveolata</taxon>
        <taxon>Apicomplexa</taxon>
        <taxon>Aconoidasida</taxon>
        <taxon>Piroplasmida</taxon>
        <taxon>Theileriidae</taxon>
        <taxon>Theileria</taxon>
    </lineage>
</organism>
<dbReference type="InterPro" id="IPR007480">
    <property type="entry name" value="DUF529"/>
</dbReference>
<evidence type="ECO:0008006" key="4">
    <source>
        <dbReference type="Google" id="ProtNLM"/>
    </source>
</evidence>
<dbReference type="VEuPathDB" id="PiroplasmaDB:TA11900"/>
<sequence length="253" mass="29303">MNFLNINLIILSFVIIRFNKFVTSDHTINIRKCNRFTISSFEKGDYKVKLLSPNQWTNITSVSDGPSVLFKCEEPEKVDYVFITYLYDVDRLINIVVVSPEDQRNLFLAYIGGAWSSVTGDTYLLMKELLKFERKLDIALGIDENTFNIETHNLYGLPAYILHPKDDLKLVAVYDDSHLIWQHEHPAHNAAFVIVHGELNTTKLVNVIVNCTEESINQYFMKEDDEWKEINKSRFYLELNALDIEVIMSQAAI</sequence>
<evidence type="ECO:0000313" key="3">
    <source>
        <dbReference type="EMBL" id="SVP92124.1"/>
    </source>
</evidence>
<reference evidence="2" key="1">
    <citation type="submission" date="2018-07" db="EMBL/GenBank/DDBJ databases">
        <authorList>
            <person name="Quirk P.G."/>
            <person name="Krulwich T.A."/>
        </authorList>
    </citation>
    <scope>NUCLEOTIDE SEQUENCE</scope>
    <source>
        <strain evidence="2">Anand</strain>
    </source>
</reference>
<proteinExistence type="predicted"/>
<protein>
    <recommendedName>
        <fullName evidence="4">SfiI-subtelomeric related protein family member</fullName>
    </recommendedName>
</protein>
<evidence type="ECO:0000256" key="1">
    <source>
        <dbReference type="SAM" id="SignalP"/>
    </source>
</evidence>
<accession>A0A3B0MP03</accession>
<dbReference type="EMBL" id="UIVS01000002">
    <property type="protein sequence ID" value="SVP92124.1"/>
    <property type="molecule type" value="Genomic_DNA"/>
</dbReference>
<keyword evidence="1" id="KW-0732">Signal</keyword>
<evidence type="ECO:0000313" key="2">
    <source>
        <dbReference type="EMBL" id="SVP91857.1"/>
    </source>
</evidence>
<name>A0A3B0MP03_THEAN</name>